<feature type="non-terminal residue" evidence="1">
    <location>
        <position position="1"/>
    </location>
</feature>
<dbReference type="EMBL" id="AMCI01002984">
    <property type="protein sequence ID" value="EJX01379.1"/>
    <property type="molecule type" value="Genomic_DNA"/>
</dbReference>
<sequence length="57" mass="5851">KVGGHVAFKRTVSLLTVPGMLVCHGSHLLFASRSASAHGVTVDGTVTDKAVVVGHIE</sequence>
<organism evidence="1">
    <name type="scientific">gut metagenome</name>
    <dbReference type="NCBI Taxonomy" id="749906"/>
    <lineage>
        <taxon>unclassified sequences</taxon>
        <taxon>metagenomes</taxon>
        <taxon>organismal metagenomes</taxon>
    </lineage>
</organism>
<accession>J9G3F0</accession>
<evidence type="ECO:0000313" key="1">
    <source>
        <dbReference type="EMBL" id="EJX01379.1"/>
    </source>
</evidence>
<protein>
    <submittedName>
        <fullName evidence="1">Uncharacterized protein</fullName>
    </submittedName>
</protein>
<reference evidence="1" key="1">
    <citation type="journal article" date="2012" name="PLoS ONE">
        <title>Gene sets for utilization of primary and secondary nutrition supplies in the distal gut of endangered iberian lynx.</title>
        <authorList>
            <person name="Alcaide M."/>
            <person name="Messina E."/>
            <person name="Richter M."/>
            <person name="Bargiela R."/>
            <person name="Peplies J."/>
            <person name="Huws S.A."/>
            <person name="Newbold C.J."/>
            <person name="Golyshin P.N."/>
            <person name="Simon M.A."/>
            <person name="Lopez G."/>
            <person name="Yakimov M.M."/>
            <person name="Ferrer M."/>
        </authorList>
    </citation>
    <scope>NUCLEOTIDE SEQUENCE</scope>
</reference>
<dbReference type="AlphaFoldDB" id="J9G3F0"/>
<proteinExistence type="predicted"/>
<comment type="caution">
    <text evidence="1">The sequence shown here is derived from an EMBL/GenBank/DDBJ whole genome shotgun (WGS) entry which is preliminary data.</text>
</comment>
<gene>
    <name evidence="1" type="ORF">EVA_10514</name>
</gene>
<name>J9G3F0_9ZZZZ</name>